<dbReference type="OrthoDB" id="3266512at2"/>
<dbReference type="EMBL" id="CP034593">
    <property type="protein sequence ID" value="AZQ77567.1"/>
    <property type="molecule type" value="Genomic_DNA"/>
</dbReference>
<protein>
    <submittedName>
        <fullName evidence="1">Uncharacterized protein</fullName>
    </submittedName>
</protein>
<accession>A0A3S9PYX8</accession>
<gene>
    <name evidence="1" type="ORF">EJ997_09700</name>
</gene>
<organism evidence="1 2">
    <name type="scientific">Flaviflexus ciconiae</name>
    <dbReference type="NCBI Taxonomy" id="2496867"/>
    <lineage>
        <taxon>Bacteria</taxon>
        <taxon>Bacillati</taxon>
        <taxon>Actinomycetota</taxon>
        <taxon>Actinomycetes</taxon>
        <taxon>Actinomycetales</taxon>
        <taxon>Actinomycetaceae</taxon>
        <taxon>Flaviflexus</taxon>
    </lineage>
</organism>
<name>A0A3S9PYX8_9ACTO</name>
<proteinExistence type="predicted"/>
<dbReference type="KEGG" id="flh:EJ997_09700"/>
<dbReference type="SUPFAM" id="SSF159779">
    <property type="entry name" value="CdCA1 repeat-like"/>
    <property type="match status" value="1"/>
</dbReference>
<evidence type="ECO:0000313" key="2">
    <source>
        <dbReference type="Proteomes" id="UP000280344"/>
    </source>
</evidence>
<sequence>MGVFAKLAKGTIAPEPGHPGLEPLQLANSDGSLYMRTETNLPARCIDGRRPTTPYAQVVPCAPGGSLSLLVALAAARGITDPLWGADELSNRLTWYGSEGHIHAGPDDRSSGCGALDGLSTIIDYANEQEPLLREVAAELGLPVQVTYPLASLKGQQIDTPGIYRMFDEKPDTKLTPLRGVHQEIAIIVNHEKGTTIDQNVLDQIGNIDVFDVDAWSLEVAADWLVDNYNVDRKRVASALSAFTVATLAILARPTMKVLLHG</sequence>
<dbReference type="AlphaFoldDB" id="A0A3S9PYX8"/>
<dbReference type="Proteomes" id="UP000280344">
    <property type="component" value="Chromosome"/>
</dbReference>
<keyword evidence="2" id="KW-1185">Reference proteome</keyword>
<dbReference type="RefSeq" id="WP_126704370.1">
    <property type="nucleotide sequence ID" value="NZ_CP034593.1"/>
</dbReference>
<reference evidence="1 2" key="1">
    <citation type="submission" date="2018-12" db="EMBL/GenBank/DDBJ databases">
        <title>Complete genome sequence of Flaviflexus sp. H23T48.</title>
        <authorList>
            <person name="Bae J.-W."/>
            <person name="Lee J.-Y."/>
        </authorList>
    </citation>
    <scope>NUCLEOTIDE SEQUENCE [LARGE SCALE GENOMIC DNA]</scope>
    <source>
        <strain evidence="1 2">H23T48</strain>
    </source>
</reference>
<evidence type="ECO:0000313" key="1">
    <source>
        <dbReference type="EMBL" id="AZQ77567.1"/>
    </source>
</evidence>